<proteinExistence type="predicted"/>
<organism evidence="4">
    <name type="scientific">marine metagenome</name>
    <dbReference type="NCBI Taxonomy" id="408172"/>
    <lineage>
        <taxon>unclassified sequences</taxon>
        <taxon>metagenomes</taxon>
        <taxon>ecological metagenomes</taxon>
    </lineage>
</organism>
<reference evidence="4" key="1">
    <citation type="submission" date="2018-05" db="EMBL/GenBank/DDBJ databases">
        <authorList>
            <person name="Lanie J.A."/>
            <person name="Ng W.-L."/>
            <person name="Kazmierczak K.M."/>
            <person name="Andrzejewski T.M."/>
            <person name="Davidsen T.M."/>
            <person name="Wayne K.J."/>
            <person name="Tettelin H."/>
            <person name="Glass J.I."/>
            <person name="Rusch D."/>
            <person name="Podicherti R."/>
            <person name="Tsui H.-C.T."/>
            <person name="Winkler M.E."/>
        </authorList>
    </citation>
    <scope>NUCLEOTIDE SEQUENCE</scope>
</reference>
<dbReference type="InterPro" id="IPR000917">
    <property type="entry name" value="Sulfatase_N"/>
</dbReference>
<dbReference type="EMBL" id="UINC01007575">
    <property type="protein sequence ID" value="SVA34100.1"/>
    <property type="molecule type" value="Genomic_DNA"/>
</dbReference>
<dbReference type="PANTHER" id="PTHR45953">
    <property type="entry name" value="IDURONATE 2-SULFATASE"/>
    <property type="match status" value="1"/>
</dbReference>
<keyword evidence="2" id="KW-0378">Hydrolase</keyword>
<sequence length="415" mass="46690">VIFSRHYAQASPCGPSRASLYTGLYLHNHRSVVNGTPLDPRHTNVALEARKAGYEPALFGYTDVSADPRQHHPSDPSLRSYEGVLPGMVPVVWMKDTPLQWIAELKSRGYEITPAEVYKPKPDFPGAASRGATFAPARFAAADSATAFLTDEVIKYLSVRQDEPWFVHLSYLSPHPPFIAPEPYHAEYDPADVPLPVRAATPADEAKQHPYLDYYLHHQRGAGLTFGWNAKEHHLHISDRDLRQLRATYYGMISEVDAQIGRLVAFLQDTDCYDNTLIVFTSDHGEMLGDHWQLGKYSYFDQTFHVPLIVRDPRPEAAQRGRVIDAFTESVDVMPTIVDWLGLDVPSTCDGESLLGMCNSEESIPWRSEAHFALDFRNFADDNEGPILGLKPDQCAFTVLRDEHFKYVHFTALPP</sequence>
<evidence type="ECO:0000313" key="4">
    <source>
        <dbReference type="EMBL" id="SVA34100.1"/>
    </source>
</evidence>
<keyword evidence="1" id="KW-0479">Metal-binding</keyword>
<dbReference type="Gene3D" id="3.40.720.10">
    <property type="entry name" value="Alkaline Phosphatase, subunit A"/>
    <property type="match status" value="1"/>
</dbReference>
<dbReference type="GO" id="GO:0046872">
    <property type="term" value="F:metal ion binding"/>
    <property type="evidence" value="ECO:0007669"/>
    <property type="project" value="UniProtKB-KW"/>
</dbReference>
<dbReference type="AlphaFoldDB" id="A0A381V152"/>
<dbReference type="GO" id="GO:0008484">
    <property type="term" value="F:sulfuric ester hydrolase activity"/>
    <property type="evidence" value="ECO:0007669"/>
    <property type="project" value="TreeGrafter"/>
</dbReference>
<feature type="domain" description="Sulfatase N-terminal" evidence="3">
    <location>
        <begin position="2"/>
        <end position="342"/>
    </location>
</feature>
<evidence type="ECO:0000256" key="2">
    <source>
        <dbReference type="ARBA" id="ARBA00022801"/>
    </source>
</evidence>
<feature type="non-terminal residue" evidence="4">
    <location>
        <position position="1"/>
    </location>
</feature>
<name>A0A381V152_9ZZZZ</name>
<dbReference type="GO" id="GO:0005737">
    <property type="term" value="C:cytoplasm"/>
    <property type="evidence" value="ECO:0007669"/>
    <property type="project" value="TreeGrafter"/>
</dbReference>
<dbReference type="PANTHER" id="PTHR45953:SF1">
    <property type="entry name" value="IDURONATE 2-SULFATASE"/>
    <property type="match status" value="1"/>
</dbReference>
<accession>A0A381V152</accession>
<evidence type="ECO:0000259" key="3">
    <source>
        <dbReference type="Pfam" id="PF00884"/>
    </source>
</evidence>
<evidence type="ECO:0000256" key="1">
    <source>
        <dbReference type="ARBA" id="ARBA00022723"/>
    </source>
</evidence>
<dbReference type="Pfam" id="PF00884">
    <property type="entry name" value="Sulfatase"/>
    <property type="match status" value="1"/>
</dbReference>
<dbReference type="SUPFAM" id="SSF53649">
    <property type="entry name" value="Alkaline phosphatase-like"/>
    <property type="match status" value="1"/>
</dbReference>
<protein>
    <recommendedName>
        <fullName evidence="3">Sulfatase N-terminal domain-containing protein</fullName>
    </recommendedName>
</protein>
<gene>
    <name evidence="4" type="ORF">METZ01_LOCUS86954</name>
</gene>
<feature type="non-terminal residue" evidence="4">
    <location>
        <position position="415"/>
    </location>
</feature>
<dbReference type="InterPro" id="IPR017850">
    <property type="entry name" value="Alkaline_phosphatase_core_sf"/>
</dbReference>